<evidence type="ECO:0008006" key="4">
    <source>
        <dbReference type="Google" id="ProtNLM"/>
    </source>
</evidence>
<name>A0ABV7SRG2_9SPHN</name>
<feature type="transmembrane region" description="Helical" evidence="1">
    <location>
        <begin position="45"/>
        <end position="67"/>
    </location>
</feature>
<comment type="caution">
    <text evidence="2">The sequence shown here is derived from an EMBL/GenBank/DDBJ whole genome shotgun (WGS) entry which is preliminary data.</text>
</comment>
<dbReference type="Proteomes" id="UP001595713">
    <property type="component" value="Unassembled WGS sequence"/>
</dbReference>
<keyword evidence="3" id="KW-1185">Reference proteome</keyword>
<protein>
    <recommendedName>
        <fullName evidence="4">DUF2182 domain-containing protein</fullName>
    </recommendedName>
</protein>
<sequence>MTLATTINLAATLAAFALGAWLTFAGVIALAMGEFEPLRKAIGEALFIRCAITMILVGLVVFAAGAAGSARLMA</sequence>
<evidence type="ECO:0000313" key="3">
    <source>
        <dbReference type="Proteomes" id="UP001595713"/>
    </source>
</evidence>
<dbReference type="RefSeq" id="WP_261293556.1">
    <property type="nucleotide sequence ID" value="NZ_JANQBK010000003.1"/>
</dbReference>
<gene>
    <name evidence="2" type="ORF">ACFONA_05135</name>
</gene>
<keyword evidence="1" id="KW-0472">Membrane</keyword>
<keyword evidence="1" id="KW-1133">Transmembrane helix</keyword>
<evidence type="ECO:0000313" key="2">
    <source>
        <dbReference type="EMBL" id="MFC3579543.1"/>
    </source>
</evidence>
<keyword evidence="1" id="KW-0812">Transmembrane</keyword>
<accession>A0ABV7SRG2</accession>
<dbReference type="EMBL" id="JBHRXP010000002">
    <property type="protein sequence ID" value="MFC3579543.1"/>
    <property type="molecule type" value="Genomic_DNA"/>
</dbReference>
<proteinExistence type="predicted"/>
<reference evidence="3" key="1">
    <citation type="journal article" date="2019" name="Int. J. Syst. Evol. Microbiol.">
        <title>The Global Catalogue of Microorganisms (GCM) 10K type strain sequencing project: providing services to taxonomists for standard genome sequencing and annotation.</title>
        <authorList>
            <consortium name="The Broad Institute Genomics Platform"/>
            <consortium name="The Broad Institute Genome Sequencing Center for Infectious Disease"/>
            <person name="Wu L."/>
            <person name="Ma J."/>
        </authorList>
    </citation>
    <scope>NUCLEOTIDE SEQUENCE [LARGE SCALE GENOMIC DNA]</scope>
    <source>
        <strain evidence="3">KCTC 42739</strain>
    </source>
</reference>
<feature type="transmembrane region" description="Helical" evidence="1">
    <location>
        <begin position="6"/>
        <end position="33"/>
    </location>
</feature>
<organism evidence="2 3">
    <name type="scientific">Sphingomonas hylomeconis</name>
    <dbReference type="NCBI Taxonomy" id="1395958"/>
    <lineage>
        <taxon>Bacteria</taxon>
        <taxon>Pseudomonadati</taxon>
        <taxon>Pseudomonadota</taxon>
        <taxon>Alphaproteobacteria</taxon>
        <taxon>Sphingomonadales</taxon>
        <taxon>Sphingomonadaceae</taxon>
        <taxon>Sphingomonas</taxon>
    </lineage>
</organism>
<evidence type="ECO:0000256" key="1">
    <source>
        <dbReference type="SAM" id="Phobius"/>
    </source>
</evidence>